<dbReference type="GO" id="GO:0003735">
    <property type="term" value="F:structural constituent of ribosome"/>
    <property type="evidence" value="ECO:0007669"/>
    <property type="project" value="InterPro"/>
</dbReference>
<reference evidence="6 7" key="1">
    <citation type="submission" date="2014-03" db="EMBL/GenBank/DDBJ databases">
        <title>The Genome Sequence of Plasmodium fragile nilgiri.</title>
        <authorList>
            <consortium name="The Broad Institute Genomics Platform"/>
            <consortium name="The Broad Institute Genome Sequencing Center for Infectious Disease"/>
            <person name="Neafsey D."/>
            <person name="Duraisingh M."/>
            <person name="Young S.K."/>
            <person name="Zeng Q."/>
            <person name="Gargeya S."/>
            <person name="Abouelleil A."/>
            <person name="Alvarado L."/>
            <person name="Chapman S.B."/>
            <person name="Gainer-Dewar J."/>
            <person name="Goldberg J."/>
            <person name="Griggs A."/>
            <person name="Gujja S."/>
            <person name="Hansen M."/>
            <person name="Howarth C."/>
            <person name="Imamovic A."/>
            <person name="Larimer J."/>
            <person name="Pearson M."/>
            <person name="Poon T.W."/>
            <person name="Priest M."/>
            <person name="Roberts A."/>
            <person name="Saif S."/>
            <person name="Shea T."/>
            <person name="Sykes S."/>
            <person name="Wortman J."/>
            <person name="Nusbaum C."/>
            <person name="Birren B."/>
        </authorList>
    </citation>
    <scope>NUCLEOTIDE SEQUENCE [LARGE SCALE GENOMIC DNA]</scope>
    <source>
        <strain evidence="7">nilgiri</strain>
    </source>
</reference>
<evidence type="ECO:0000256" key="3">
    <source>
        <dbReference type="ARBA" id="ARBA00023274"/>
    </source>
</evidence>
<accession>A0A0D9QUE4</accession>
<dbReference type="Pfam" id="PF00380">
    <property type="entry name" value="Ribosomal_S9"/>
    <property type="match status" value="1"/>
</dbReference>
<evidence type="ECO:0000313" key="6">
    <source>
        <dbReference type="EMBL" id="KJP90261.1"/>
    </source>
</evidence>
<dbReference type="GO" id="GO:0006412">
    <property type="term" value="P:translation"/>
    <property type="evidence" value="ECO:0007669"/>
    <property type="project" value="InterPro"/>
</dbReference>
<dbReference type="Proteomes" id="UP000054561">
    <property type="component" value="Unassembled WGS sequence"/>
</dbReference>
<evidence type="ECO:0000256" key="1">
    <source>
        <dbReference type="ARBA" id="ARBA00005251"/>
    </source>
</evidence>
<dbReference type="InterPro" id="IPR014721">
    <property type="entry name" value="Ribsml_uS5_D2-typ_fold_subgr"/>
</dbReference>
<dbReference type="InterPro" id="IPR020568">
    <property type="entry name" value="Ribosomal_Su5_D2-typ_SF"/>
</dbReference>
<protein>
    <recommendedName>
        <fullName evidence="8">Ribosomal protein S9</fullName>
    </recommendedName>
</protein>
<dbReference type="SUPFAM" id="SSF54211">
    <property type="entry name" value="Ribosomal protein S5 domain 2-like"/>
    <property type="match status" value="1"/>
</dbReference>
<dbReference type="PROSITE" id="PS00360">
    <property type="entry name" value="RIBOSOMAL_S9"/>
    <property type="match status" value="1"/>
</dbReference>
<dbReference type="VEuPathDB" id="PlasmoDB:AK88_00109"/>
<keyword evidence="2 4" id="KW-0689">Ribosomal protein</keyword>
<dbReference type="EMBL" id="KQ001645">
    <property type="protein sequence ID" value="KJP90261.1"/>
    <property type="molecule type" value="Genomic_DNA"/>
</dbReference>
<dbReference type="FunFam" id="3.30.230.10:FF:000060">
    <property type="entry name" value="30S ribosomal protein S9"/>
    <property type="match status" value="1"/>
</dbReference>
<keyword evidence="5" id="KW-0175">Coiled coil</keyword>
<evidence type="ECO:0000313" key="7">
    <source>
        <dbReference type="Proteomes" id="UP000054561"/>
    </source>
</evidence>
<dbReference type="PANTHER" id="PTHR21569:SF1">
    <property type="entry name" value="SMALL RIBOSOMAL SUBUNIT PROTEIN US9M"/>
    <property type="match status" value="1"/>
</dbReference>
<dbReference type="GeneID" id="24265423"/>
<gene>
    <name evidence="6" type="ORF">AK88_00109</name>
</gene>
<evidence type="ECO:0008006" key="8">
    <source>
        <dbReference type="Google" id="ProtNLM"/>
    </source>
</evidence>
<sequence length="305" mass="35283">MMAVGERLRQMIIKNGNVTKAVRVPNRFINMTPTPNEEKVTEKKNKRDYILSLDEALYLSKEMGIKTTTEVQKIVMRSPPFSPDMSPFLIDNFLCSANKDSHADEIAQIDEKLKALEEREDGNNEENEQGEVEGALQNNKINDVAQNREQDIIKKILIEKFNKKRGKTFIHNDMEWLEESEGIGTNKRSCAYVYIKRGSGIVKVNDEEDLYIRWPYFYNRMDVLEPFYVTNTCCVFDVFIKLKGGGTSGQSKAARLAIGRALLNACPLIYDDLKQHHILYEDMRQKFPKMPGRKKSRAMKQWSKR</sequence>
<dbReference type="OrthoDB" id="10254627at2759"/>
<dbReference type="InterPro" id="IPR020574">
    <property type="entry name" value="Ribosomal_uS9_CS"/>
</dbReference>
<proteinExistence type="inferred from homology"/>
<evidence type="ECO:0000256" key="4">
    <source>
        <dbReference type="RuleBase" id="RU003815"/>
    </source>
</evidence>
<feature type="coiled-coil region" evidence="5">
    <location>
        <begin position="99"/>
        <end position="133"/>
    </location>
</feature>
<keyword evidence="3 4" id="KW-0687">Ribonucleoprotein</keyword>
<name>A0A0D9QUE4_PLAFR</name>
<keyword evidence="7" id="KW-1185">Reference proteome</keyword>
<dbReference type="Gene3D" id="3.30.230.10">
    <property type="match status" value="1"/>
</dbReference>
<dbReference type="AlphaFoldDB" id="A0A0D9QUE4"/>
<dbReference type="RefSeq" id="XP_012333183.1">
    <property type="nucleotide sequence ID" value="XM_012477760.1"/>
</dbReference>
<dbReference type="OMA" id="IHNDMEW"/>
<dbReference type="InterPro" id="IPR000754">
    <property type="entry name" value="Ribosomal_uS9"/>
</dbReference>
<comment type="similarity">
    <text evidence="1 4">Belongs to the universal ribosomal protein uS9 family.</text>
</comment>
<organism evidence="6 7">
    <name type="scientific">Plasmodium fragile</name>
    <dbReference type="NCBI Taxonomy" id="5857"/>
    <lineage>
        <taxon>Eukaryota</taxon>
        <taxon>Sar</taxon>
        <taxon>Alveolata</taxon>
        <taxon>Apicomplexa</taxon>
        <taxon>Aconoidasida</taxon>
        <taxon>Haemosporida</taxon>
        <taxon>Plasmodiidae</taxon>
        <taxon>Plasmodium</taxon>
        <taxon>Plasmodium (Plasmodium)</taxon>
    </lineage>
</organism>
<dbReference type="GO" id="GO:0015935">
    <property type="term" value="C:small ribosomal subunit"/>
    <property type="evidence" value="ECO:0007669"/>
    <property type="project" value="TreeGrafter"/>
</dbReference>
<dbReference type="PANTHER" id="PTHR21569">
    <property type="entry name" value="RIBOSOMAL PROTEIN S9"/>
    <property type="match status" value="1"/>
</dbReference>
<evidence type="ECO:0000256" key="2">
    <source>
        <dbReference type="ARBA" id="ARBA00022980"/>
    </source>
</evidence>
<dbReference type="GO" id="GO:0003723">
    <property type="term" value="F:RNA binding"/>
    <property type="evidence" value="ECO:0007669"/>
    <property type="project" value="TreeGrafter"/>
</dbReference>
<evidence type="ECO:0000256" key="5">
    <source>
        <dbReference type="SAM" id="Coils"/>
    </source>
</evidence>